<keyword evidence="2" id="KW-1003">Cell membrane</keyword>
<feature type="transmembrane region" description="Helical" evidence="6">
    <location>
        <begin position="87"/>
        <end position="109"/>
    </location>
</feature>
<dbReference type="STRING" id="945713.IALB_1100"/>
<evidence type="ECO:0008006" key="9">
    <source>
        <dbReference type="Google" id="ProtNLM"/>
    </source>
</evidence>
<evidence type="ECO:0000313" key="7">
    <source>
        <dbReference type="EMBL" id="AFH48811.1"/>
    </source>
</evidence>
<evidence type="ECO:0000256" key="1">
    <source>
        <dbReference type="ARBA" id="ARBA00004651"/>
    </source>
</evidence>
<sequence>MIKEKIISLLNHIEDIIYFIVALLLVSSAVLLVYNEIVSFPEFFRAENQVQTIIEIISKTLLLVMVLEILYTVRITIKEHVLCSEPFLIVGLIAAIRRILIISVETAYFQERINMYMLEIGVLSGMILIFVVSIVLLKKYK</sequence>
<feature type="transmembrane region" description="Helical" evidence="6">
    <location>
        <begin position="16"/>
        <end position="34"/>
    </location>
</feature>
<evidence type="ECO:0000256" key="3">
    <source>
        <dbReference type="ARBA" id="ARBA00022692"/>
    </source>
</evidence>
<evidence type="ECO:0000256" key="5">
    <source>
        <dbReference type="ARBA" id="ARBA00023136"/>
    </source>
</evidence>
<dbReference type="eggNOG" id="ENOG5033651">
    <property type="taxonomic scope" value="Bacteria"/>
</dbReference>
<feature type="transmembrane region" description="Helical" evidence="6">
    <location>
        <begin position="54"/>
        <end position="75"/>
    </location>
</feature>
<dbReference type="AlphaFoldDB" id="I0AIK4"/>
<dbReference type="EMBL" id="CP003418">
    <property type="protein sequence ID" value="AFH48811.1"/>
    <property type="molecule type" value="Genomic_DNA"/>
</dbReference>
<accession>I0AIK4</accession>
<dbReference type="GO" id="GO:0005886">
    <property type="term" value="C:plasma membrane"/>
    <property type="evidence" value="ECO:0007669"/>
    <property type="project" value="UniProtKB-SubCell"/>
</dbReference>
<evidence type="ECO:0000256" key="4">
    <source>
        <dbReference type="ARBA" id="ARBA00022989"/>
    </source>
</evidence>
<dbReference type="OrthoDB" id="32928at2"/>
<dbReference type="HOGENOM" id="CLU_128717_0_0_10"/>
<name>I0AIK4_IGNAJ</name>
<reference evidence="7 8" key="1">
    <citation type="journal article" date="2012" name="Front. Microbiol.">
        <title>Complete genome of Ignavibacterium album, a metabolically versatile, flagellated, facultative anaerobe from the phylum Chlorobi.</title>
        <authorList>
            <person name="Liu Z."/>
            <person name="Frigaard N.-U."/>
            <person name="Vogl K."/>
            <person name="Iino T."/>
            <person name="Ohkuma M."/>
            <person name="Overmann J."/>
            <person name="Bryant D.A."/>
        </authorList>
    </citation>
    <scope>NUCLEOTIDE SEQUENCE [LARGE SCALE GENOMIC DNA]</scope>
    <source>
        <strain evidence="8">DSM 19864 / JCM 16511 / NBRC 101810 / Mat9-16</strain>
    </source>
</reference>
<gene>
    <name evidence="7" type="ordered locus">IALB_1100</name>
</gene>
<dbReference type="Pfam" id="PF06146">
    <property type="entry name" value="PsiE"/>
    <property type="match status" value="1"/>
</dbReference>
<dbReference type="InterPro" id="IPR020948">
    <property type="entry name" value="P_starv_induced_PsiE-like"/>
</dbReference>
<keyword evidence="4 6" id="KW-1133">Transmembrane helix</keyword>
<dbReference type="KEGG" id="ial:IALB_1100"/>
<evidence type="ECO:0000256" key="6">
    <source>
        <dbReference type="SAM" id="Phobius"/>
    </source>
</evidence>
<evidence type="ECO:0000256" key="2">
    <source>
        <dbReference type="ARBA" id="ARBA00022475"/>
    </source>
</evidence>
<keyword evidence="5 6" id="KW-0472">Membrane</keyword>
<organism evidence="7 8">
    <name type="scientific">Ignavibacterium album (strain DSM 19864 / JCM 16511 / NBRC 101810 / Mat9-16)</name>
    <dbReference type="NCBI Taxonomy" id="945713"/>
    <lineage>
        <taxon>Bacteria</taxon>
        <taxon>Pseudomonadati</taxon>
        <taxon>Ignavibacteriota</taxon>
        <taxon>Ignavibacteria</taxon>
        <taxon>Ignavibacteriales</taxon>
        <taxon>Ignavibacteriaceae</taxon>
        <taxon>Ignavibacterium</taxon>
    </lineage>
</organism>
<feature type="transmembrane region" description="Helical" evidence="6">
    <location>
        <begin position="115"/>
        <end position="137"/>
    </location>
</feature>
<proteinExistence type="predicted"/>
<evidence type="ECO:0000313" key="8">
    <source>
        <dbReference type="Proteomes" id="UP000007394"/>
    </source>
</evidence>
<dbReference type="RefSeq" id="WP_014559966.1">
    <property type="nucleotide sequence ID" value="NC_017464.1"/>
</dbReference>
<protein>
    <recommendedName>
        <fullName evidence="9">Phosphate-starvation-inducible E-like protein</fullName>
    </recommendedName>
</protein>
<comment type="subcellular location">
    <subcellularLocation>
        <location evidence="1">Cell membrane</location>
        <topology evidence="1">Multi-pass membrane protein</topology>
    </subcellularLocation>
</comment>
<keyword evidence="8" id="KW-1185">Reference proteome</keyword>
<keyword evidence="3 6" id="KW-0812">Transmembrane</keyword>
<dbReference type="Proteomes" id="UP000007394">
    <property type="component" value="Chromosome"/>
</dbReference>